<dbReference type="EMBL" id="BART01014175">
    <property type="protein sequence ID" value="GAG85747.1"/>
    <property type="molecule type" value="Genomic_DNA"/>
</dbReference>
<protein>
    <recommendedName>
        <fullName evidence="2">Phage tail tape measure protein domain-containing protein</fullName>
    </recommendedName>
</protein>
<feature type="non-terminal residue" evidence="1">
    <location>
        <position position="1"/>
    </location>
</feature>
<comment type="caution">
    <text evidence="1">The sequence shown here is derived from an EMBL/GenBank/DDBJ whole genome shotgun (WGS) entry which is preliminary data.</text>
</comment>
<dbReference type="AlphaFoldDB" id="X1BX81"/>
<organism evidence="1">
    <name type="scientific">marine sediment metagenome</name>
    <dbReference type="NCBI Taxonomy" id="412755"/>
    <lineage>
        <taxon>unclassified sequences</taxon>
        <taxon>metagenomes</taxon>
        <taxon>ecological metagenomes</taxon>
    </lineage>
</organism>
<accession>X1BX81</accession>
<feature type="non-terminal residue" evidence="1">
    <location>
        <position position="179"/>
    </location>
</feature>
<evidence type="ECO:0008006" key="2">
    <source>
        <dbReference type="Google" id="ProtNLM"/>
    </source>
</evidence>
<proteinExistence type="predicted"/>
<sequence length="179" mass="18786">QLANVDRADKKSLQNRIRNLYLIGKISDAEYKQLSSYVSGNRQTTQADKRRQKEIQANIKLAQDFKRQIEVVGLAVGEFLLPPLREVGGFLSSLKDETGDWGSNLVKVGMVLAGIKVTAFALSPLLGAGKMLKGAIGKASAGAGAAGVGVGGKMGGGLLGSITGSMGTPVRVTNFAEMH</sequence>
<reference evidence="1" key="1">
    <citation type="journal article" date="2014" name="Front. Microbiol.">
        <title>High frequency of phylogenetically diverse reductive dehalogenase-homologous genes in deep subseafloor sedimentary metagenomes.</title>
        <authorList>
            <person name="Kawai M."/>
            <person name="Futagami T."/>
            <person name="Toyoda A."/>
            <person name="Takaki Y."/>
            <person name="Nishi S."/>
            <person name="Hori S."/>
            <person name="Arai W."/>
            <person name="Tsubouchi T."/>
            <person name="Morono Y."/>
            <person name="Uchiyama I."/>
            <person name="Ito T."/>
            <person name="Fujiyama A."/>
            <person name="Inagaki F."/>
            <person name="Takami H."/>
        </authorList>
    </citation>
    <scope>NUCLEOTIDE SEQUENCE</scope>
    <source>
        <strain evidence="1">Expedition CK06-06</strain>
    </source>
</reference>
<evidence type="ECO:0000313" key="1">
    <source>
        <dbReference type="EMBL" id="GAG85747.1"/>
    </source>
</evidence>
<gene>
    <name evidence="1" type="ORF">S01H4_28482</name>
</gene>
<name>X1BX81_9ZZZZ</name>